<dbReference type="AlphaFoldDB" id="A0A1G5RRL8"/>
<dbReference type="Proteomes" id="UP000199428">
    <property type="component" value="Unassembled WGS sequence"/>
</dbReference>
<dbReference type="EMBL" id="FMWK01000002">
    <property type="protein sequence ID" value="SCZ76733.1"/>
    <property type="molecule type" value="Genomic_DNA"/>
</dbReference>
<evidence type="ECO:0000313" key="2">
    <source>
        <dbReference type="Proteomes" id="UP000199428"/>
    </source>
</evidence>
<sequence length="160" mass="18866">MIVYHGGIDVIKKPDINHSYRPLDFGKGFYITTVKEQAEKWARRKADIFNKDVSIVNCYELKADYDSFKVKTFPDDLIEWIDFVCSCRDGNEEYKQYDVIIGKVADDKVFRVVDMYHQGIWDRDRALKEIKVYETYDQIAFISQKAIDNLLTYSSSYEVK</sequence>
<name>A0A1G5RRL8_PSEXY</name>
<reference evidence="1 2" key="1">
    <citation type="submission" date="2016-10" db="EMBL/GenBank/DDBJ databases">
        <authorList>
            <person name="de Groot N.N."/>
        </authorList>
    </citation>
    <scope>NUCLEOTIDE SEQUENCE [LARGE SCALE GENOMIC DNA]</scope>
    <source>
        <strain evidence="1 2">DSM 10317</strain>
    </source>
</reference>
<accession>A0A1G5RRL8</accession>
<dbReference type="Pfam" id="PF13151">
    <property type="entry name" value="DUF3990"/>
    <property type="match status" value="1"/>
</dbReference>
<dbReference type="RefSeq" id="WP_090160846.1">
    <property type="nucleotide sequence ID" value="NZ_FMWK01000002.1"/>
</dbReference>
<proteinExistence type="predicted"/>
<organism evidence="1 2">
    <name type="scientific">Pseudobutyrivibrio xylanivorans</name>
    <dbReference type="NCBI Taxonomy" id="185007"/>
    <lineage>
        <taxon>Bacteria</taxon>
        <taxon>Bacillati</taxon>
        <taxon>Bacillota</taxon>
        <taxon>Clostridia</taxon>
        <taxon>Lachnospirales</taxon>
        <taxon>Lachnospiraceae</taxon>
        <taxon>Pseudobutyrivibrio</taxon>
    </lineage>
</organism>
<gene>
    <name evidence="1" type="ORF">SAMN02910350_00414</name>
</gene>
<dbReference type="InterPro" id="IPR025051">
    <property type="entry name" value="DUF3990"/>
</dbReference>
<protein>
    <recommendedName>
        <fullName evidence="3">DUF3990 domain-containing protein</fullName>
    </recommendedName>
</protein>
<evidence type="ECO:0000313" key="1">
    <source>
        <dbReference type="EMBL" id="SCZ76733.1"/>
    </source>
</evidence>
<evidence type="ECO:0008006" key="3">
    <source>
        <dbReference type="Google" id="ProtNLM"/>
    </source>
</evidence>